<keyword evidence="3" id="KW-0808">Transferase</keyword>
<gene>
    <name evidence="3" type="ORF">Fuma_05583</name>
</gene>
<proteinExistence type="predicted"/>
<evidence type="ECO:0000313" key="3">
    <source>
        <dbReference type="EMBL" id="APZ95920.1"/>
    </source>
</evidence>
<dbReference type="RefSeq" id="WP_158521162.1">
    <property type="nucleotide sequence ID" value="NZ_CP017641.1"/>
</dbReference>
<dbReference type="Gene3D" id="3.40.50.2000">
    <property type="entry name" value="Glycogen Phosphorylase B"/>
    <property type="match status" value="2"/>
</dbReference>
<dbReference type="EMBL" id="CP017641">
    <property type="protein sequence ID" value="APZ95920.1"/>
    <property type="molecule type" value="Genomic_DNA"/>
</dbReference>
<dbReference type="CDD" id="cd03794">
    <property type="entry name" value="GT4_WbuB-like"/>
    <property type="match status" value="1"/>
</dbReference>
<keyword evidence="4" id="KW-1185">Reference proteome</keyword>
<evidence type="ECO:0000259" key="2">
    <source>
        <dbReference type="Pfam" id="PF13439"/>
    </source>
</evidence>
<dbReference type="Pfam" id="PF13439">
    <property type="entry name" value="Glyco_transf_4"/>
    <property type="match status" value="1"/>
</dbReference>
<organism evidence="3 4">
    <name type="scientific">Fuerstiella marisgermanici</name>
    <dbReference type="NCBI Taxonomy" id="1891926"/>
    <lineage>
        <taxon>Bacteria</taxon>
        <taxon>Pseudomonadati</taxon>
        <taxon>Planctomycetota</taxon>
        <taxon>Planctomycetia</taxon>
        <taxon>Planctomycetales</taxon>
        <taxon>Planctomycetaceae</taxon>
        <taxon>Fuerstiella</taxon>
    </lineage>
</organism>
<dbReference type="PANTHER" id="PTHR12526">
    <property type="entry name" value="GLYCOSYLTRANSFERASE"/>
    <property type="match status" value="1"/>
</dbReference>
<dbReference type="SUPFAM" id="SSF53756">
    <property type="entry name" value="UDP-Glycosyltransferase/glycogen phosphorylase"/>
    <property type="match status" value="1"/>
</dbReference>
<evidence type="ECO:0000313" key="4">
    <source>
        <dbReference type="Proteomes" id="UP000187735"/>
    </source>
</evidence>
<accession>A0A1P8WPD7</accession>
<feature type="domain" description="Glycosyltransferase subfamily 4-like N-terminal" evidence="2">
    <location>
        <begin position="23"/>
        <end position="199"/>
    </location>
</feature>
<dbReference type="Proteomes" id="UP000187735">
    <property type="component" value="Chromosome"/>
</dbReference>
<dbReference type="InterPro" id="IPR001296">
    <property type="entry name" value="Glyco_trans_1"/>
</dbReference>
<dbReference type="KEGG" id="fmr:Fuma_05583"/>
<reference evidence="3 4" key="1">
    <citation type="journal article" date="2016" name="Front. Microbiol.">
        <title>Fuerstia marisgermanicae gen. nov., sp. nov., an Unusual Member of the Phylum Planctomycetes from the German Wadden Sea.</title>
        <authorList>
            <person name="Kohn T."/>
            <person name="Heuer A."/>
            <person name="Jogler M."/>
            <person name="Vollmers J."/>
            <person name="Boedeker C."/>
            <person name="Bunk B."/>
            <person name="Rast P."/>
            <person name="Borchert D."/>
            <person name="Glockner I."/>
            <person name="Freese H.M."/>
            <person name="Klenk H.P."/>
            <person name="Overmann J."/>
            <person name="Kaster A.K."/>
            <person name="Rohde M."/>
            <person name="Wiegand S."/>
            <person name="Jogler C."/>
        </authorList>
    </citation>
    <scope>NUCLEOTIDE SEQUENCE [LARGE SCALE GENOMIC DNA]</scope>
    <source>
        <strain evidence="3 4">NH11</strain>
    </source>
</reference>
<dbReference type="OrthoDB" id="9811902at2"/>
<sequence length="414" mass="46419">MRTRVLFINRSYWPDSEATGQLLTSLCEGLSTELDVHVLVGQPNIPASDAPLNKTEVRHGVTIHRVGHLTFPKRSMVGKAMNFISFVLACHRRIWSLPRPDIVVFETDPFLLPLVASRFARKRDCRLVGYLQDIYPDIAVALGKVRNNWLIRRLRKTLFKIYKSCDRIVVLSEDMKTLIAEGGIDGDRISVIPNWADTNSIRPIPGDNPFRTRNGFDDKFVVMYSGNMGLTQRLEQYVYAAEVLKADSKIQFVFVGNGANRHSIEQLVSNRQLDNVCFFDYQPLTELSASLGAADLHILPLTAEISRCLMPSKLYGILAAGRPYLTTAPAWTELSKLTVKHQIGFRVDNDAEEIAETIRFAAGRTAELRQMGKRARKLGQSEFSEQNAIARFLNVVTSLNSEAQAAPSQARKAA</sequence>
<name>A0A1P8WPD7_9PLAN</name>
<dbReference type="AlphaFoldDB" id="A0A1P8WPD7"/>
<protein>
    <submittedName>
        <fullName evidence="3">Putative glycosyl transferase</fullName>
    </submittedName>
</protein>
<evidence type="ECO:0000259" key="1">
    <source>
        <dbReference type="Pfam" id="PF00534"/>
    </source>
</evidence>
<dbReference type="Pfam" id="PF00534">
    <property type="entry name" value="Glycos_transf_1"/>
    <property type="match status" value="1"/>
</dbReference>
<dbReference type="STRING" id="1891926.Fuma_05583"/>
<dbReference type="InterPro" id="IPR028098">
    <property type="entry name" value="Glyco_trans_4-like_N"/>
</dbReference>
<feature type="domain" description="Glycosyl transferase family 1" evidence="1">
    <location>
        <begin position="214"/>
        <end position="377"/>
    </location>
</feature>
<dbReference type="GO" id="GO:0016757">
    <property type="term" value="F:glycosyltransferase activity"/>
    <property type="evidence" value="ECO:0007669"/>
    <property type="project" value="InterPro"/>
</dbReference>